<evidence type="ECO:0000313" key="3">
    <source>
        <dbReference type="Proteomes" id="UP001217582"/>
    </source>
</evidence>
<proteinExistence type="predicted"/>
<dbReference type="InterPro" id="IPR007304">
    <property type="entry name" value="TAP46-like"/>
</dbReference>
<dbReference type="GO" id="GO:0005829">
    <property type="term" value="C:cytosol"/>
    <property type="evidence" value="ECO:0007669"/>
    <property type="project" value="TreeGrafter"/>
</dbReference>
<dbReference type="Pfam" id="PF04177">
    <property type="entry name" value="TAP42"/>
    <property type="match status" value="1"/>
</dbReference>
<dbReference type="Proteomes" id="UP001217582">
    <property type="component" value="Chromosome 4"/>
</dbReference>
<name>A0AAJ6CKX5_9BASI</name>
<dbReference type="InterPro" id="IPR038511">
    <property type="entry name" value="TAP42/TAP46-like_sf"/>
</dbReference>
<feature type="compositionally biased region" description="Basic and acidic residues" evidence="1">
    <location>
        <begin position="325"/>
        <end position="344"/>
    </location>
</feature>
<dbReference type="PANTHER" id="PTHR10933:SF9">
    <property type="entry name" value="IMMUNOGLOBULIN-BINDING PROTEIN 1"/>
    <property type="match status" value="1"/>
</dbReference>
<evidence type="ECO:0000256" key="1">
    <source>
        <dbReference type="SAM" id="MobiDB-lite"/>
    </source>
</evidence>
<evidence type="ECO:0000313" key="2">
    <source>
        <dbReference type="EMBL" id="WFD16391.1"/>
    </source>
</evidence>
<dbReference type="GO" id="GO:0051721">
    <property type="term" value="F:protein phosphatase 2A binding"/>
    <property type="evidence" value="ECO:0007669"/>
    <property type="project" value="TreeGrafter"/>
</dbReference>
<organism evidence="2 3">
    <name type="scientific">Malassezia arunalokei</name>
    <dbReference type="NCBI Taxonomy" id="1514897"/>
    <lineage>
        <taxon>Eukaryota</taxon>
        <taxon>Fungi</taxon>
        <taxon>Dikarya</taxon>
        <taxon>Basidiomycota</taxon>
        <taxon>Ustilaginomycotina</taxon>
        <taxon>Malasseziomycetes</taxon>
        <taxon>Malasseziales</taxon>
        <taxon>Malasseziaceae</taxon>
        <taxon>Malassezia</taxon>
    </lineage>
</organism>
<dbReference type="GO" id="GO:0035303">
    <property type="term" value="P:regulation of dephosphorylation"/>
    <property type="evidence" value="ECO:0007669"/>
    <property type="project" value="TreeGrafter"/>
</dbReference>
<keyword evidence="3" id="KW-1185">Reference proteome</keyword>
<sequence length="352" mass="39412">MSQDDASLTARLSEAFQLASSHNAASEKVLQMLSDVARAAHALSVISANDRLDEISTPALRMFLIPSLQADVETHGHIDPAEDRITQRRKQVDASIGAARTFFALVRRHSVLPESVATLLRPYMTKDAQQPMAPADKRMFKIQAFKLEKAVQARLVAFRDAYRHRRTPPADVFYDPLVEAGGDDDEDTEMVPVVSATLEVPPVAHLRSYLMLLIVLHALRTANALESLLQEKELLQAPPEPEAPAEPMDTTWRLDPSWTSPASYAPLLSESGRPLRPFTIIPKREQLKSEVFRPSHRLPTMSIDEYLEEETRRGRILPSTNKDAPTPREQRQVDSEQDGTRTADEAEESPAW</sequence>
<dbReference type="EMBL" id="CP119919">
    <property type="protein sequence ID" value="WFD16391.1"/>
    <property type="molecule type" value="Genomic_DNA"/>
</dbReference>
<reference evidence="2 3" key="1">
    <citation type="submission" date="2023-03" db="EMBL/GenBank/DDBJ databases">
        <title>Mating type loci evolution in Malassezia.</title>
        <authorList>
            <person name="Coelho M.A."/>
        </authorList>
    </citation>
    <scope>NUCLEOTIDE SEQUENCE [LARGE SCALE GENOMIC DNA]</scope>
    <source>
        <strain evidence="2 3">CBS 13387</strain>
    </source>
</reference>
<dbReference type="AlphaFoldDB" id="A0AAJ6CKX5"/>
<accession>A0AAJ6CKX5</accession>
<dbReference type="PANTHER" id="PTHR10933">
    <property type="entry name" value="IMMUNOGLOBULIN-BINDING PROTEIN 1"/>
    <property type="match status" value="1"/>
</dbReference>
<dbReference type="GO" id="GO:0009966">
    <property type="term" value="P:regulation of signal transduction"/>
    <property type="evidence" value="ECO:0007669"/>
    <property type="project" value="InterPro"/>
</dbReference>
<gene>
    <name evidence="2" type="primary">TAP42</name>
    <name evidence="2" type="ORF">MARU1_002427</name>
</gene>
<protein>
    <submittedName>
        <fullName evidence="2">Type 2A phosphatase-associated protein 42</fullName>
    </submittedName>
</protein>
<dbReference type="Gene3D" id="1.25.40.540">
    <property type="entry name" value="TAP42-like family"/>
    <property type="match status" value="1"/>
</dbReference>
<feature type="region of interest" description="Disordered" evidence="1">
    <location>
        <begin position="303"/>
        <end position="352"/>
    </location>
</feature>